<sequence length="285" mass="34546">MNGEEQYNEQQKEYDQNIQQEQELRNQVENLEEQIDVLSEHQQNCMKQGKYIEAEMAQKKIKELKEKLEKKRKEELKQRHLNEKLGVEKAHLEEFNQFNEFWDKKMAEFNEEAKNIETELIQRQDDEYQRVSEELEKAVPFVPKDSSEVLNLMKMEEHLAKQNRYLEAHQIQQKRIQLQKEESNGWNQQRLAKIKNQLNQLRQRQNNELNALRQRIYSGQEEQRKNRSIELERLLQKYQNVKKELEDQQQKEFLAFQRSFTSKAPTSLTISRYQQGSRFNSTLKV</sequence>
<dbReference type="Proteomes" id="UP000009168">
    <property type="component" value="Unassembled WGS sequence"/>
</dbReference>
<dbReference type="PANTHER" id="PTHR47026:SF2">
    <property type="entry name" value="FLAGELLAR ASSOCIATED PROTEIN"/>
    <property type="match status" value="1"/>
</dbReference>
<dbReference type="eggNOG" id="ENOG502QSYJ">
    <property type="taxonomic scope" value="Eukaryota"/>
</dbReference>
<dbReference type="RefSeq" id="XP_001019734.2">
    <property type="nucleotide sequence ID" value="XM_001019734.3"/>
</dbReference>
<dbReference type="KEGG" id="tet:TTHERM_00137520"/>
<protein>
    <submittedName>
        <fullName evidence="3">Oxygen-in-dependent coproporphyrinogen III family protein, putative</fullName>
    </submittedName>
</protein>
<feature type="region of interest" description="Disordered" evidence="2">
    <location>
        <begin position="1"/>
        <end position="20"/>
    </location>
</feature>
<dbReference type="AlphaFoldDB" id="I7LVP9"/>
<reference evidence="4" key="1">
    <citation type="journal article" date="2006" name="PLoS Biol.">
        <title>Macronuclear genome sequence of the ciliate Tetrahymena thermophila, a model eukaryote.</title>
        <authorList>
            <person name="Eisen J.A."/>
            <person name="Coyne R.S."/>
            <person name="Wu M."/>
            <person name="Wu D."/>
            <person name="Thiagarajan M."/>
            <person name="Wortman J.R."/>
            <person name="Badger J.H."/>
            <person name="Ren Q."/>
            <person name="Amedeo P."/>
            <person name="Jones K.M."/>
            <person name="Tallon L.J."/>
            <person name="Delcher A.L."/>
            <person name="Salzberg S.L."/>
            <person name="Silva J.C."/>
            <person name="Haas B.J."/>
            <person name="Majoros W.H."/>
            <person name="Farzad M."/>
            <person name="Carlton J.M."/>
            <person name="Smith R.K. Jr."/>
            <person name="Garg J."/>
            <person name="Pearlman R.E."/>
            <person name="Karrer K.M."/>
            <person name="Sun L."/>
            <person name="Manning G."/>
            <person name="Elde N.C."/>
            <person name="Turkewitz A.P."/>
            <person name="Asai D.J."/>
            <person name="Wilkes D.E."/>
            <person name="Wang Y."/>
            <person name="Cai H."/>
            <person name="Collins K."/>
            <person name="Stewart B.A."/>
            <person name="Lee S.R."/>
            <person name="Wilamowska K."/>
            <person name="Weinberg Z."/>
            <person name="Ruzzo W.L."/>
            <person name="Wloga D."/>
            <person name="Gaertig J."/>
            <person name="Frankel J."/>
            <person name="Tsao C.-C."/>
            <person name="Gorovsky M.A."/>
            <person name="Keeling P.J."/>
            <person name="Waller R.F."/>
            <person name="Patron N.J."/>
            <person name="Cherry J.M."/>
            <person name="Stover N.A."/>
            <person name="Krieger C.J."/>
            <person name="del Toro C."/>
            <person name="Ryder H.F."/>
            <person name="Williamson S.C."/>
            <person name="Barbeau R.A."/>
            <person name="Hamilton E.P."/>
            <person name="Orias E."/>
        </authorList>
    </citation>
    <scope>NUCLEOTIDE SEQUENCE [LARGE SCALE GENOMIC DNA]</scope>
    <source>
        <strain evidence="4">SB210</strain>
    </source>
</reference>
<keyword evidence="4" id="KW-1185">Reference proteome</keyword>
<organism evidence="3 4">
    <name type="scientific">Tetrahymena thermophila (strain SB210)</name>
    <dbReference type="NCBI Taxonomy" id="312017"/>
    <lineage>
        <taxon>Eukaryota</taxon>
        <taxon>Sar</taxon>
        <taxon>Alveolata</taxon>
        <taxon>Ciliophora</taxon>
        <taxon>Intramacronucleata</taxon>
        <taxon>Oligohymenophorea</taxon>
        <taxon>Hymenostomatida</taxon>
        <taxon>Tetrahymenina</taxon>
        <taxon>Tetrahymenidae</taxon>
        <taxon>Tetrahymena</taxon>
    </lineage>
</organism>
<evidence type="ECO:0000256" key="2">
    <source>
        <dbReference type="SAM" id="MobiDB-lite"/>
    </source>
</evidence>
<feature type="coiled-coil region" evidence="1">
    <location>
        <begin position="191"/>
        <end position="251"/>
    </location>
</feature>
<proteinExistence type="predicted"/>
<dbReference type="InParanoid" id="I7LVP9"/>
<dbReference type="PANTHER" id="PTHR47026">
    <property type="entry name" value="PIGMENTOSA GTPASE REGULATOR-LIKE PROTEIN, PUTATIVE-RELATED"/>
    <property type="match status" value="1"/>
</dbReference>
<evidence type="ECO:0000256" key="1">
    <source>
        <dbReference type="SAM" id="Coils"/>
    </source>
</evidence>
<evidence type="ECO:0000313" key="3">
    <source>
        <dbReference type="EMBL" id="EAR99489.2"/>
    </source>
</evidence>
<name>I7LVP9_TETTS</name>
<dbReference type="OrthoDB" id="8062037at2759"/>
<dbReference type="GeneID" id="7843778"/>
<dbReference type="EMBL" id="GG662639">
    <property type="protein sequence ID" value="EAR99489.2"/>
    <property type="molecule type" value="Genomic_DNA"/>
</dbReference>
<keyword evidence="1" id="KW-0175">Coiled coil</keyword>
<evidence type="ECO:0000313" key="4">
    <source>
        <dbReference type="Proteomes" id="UP000009168"/>
    </source>
</evidence>
<accession>I7LVP9</accession>
<gene>
    <name evidence="3" type="ORF">TTHERM_00137520</name>
</gene>